<keyword evidence="2" id="KW-0732">Signal</keyword>
<name>A0A9W9HTZ9_9EURO</name>
<feature type="domain" description="Protein kinase" evidence="3">
    <location>
        <begin position="122"/>
        <end position="401"/>
    </location>
</feature>
<evidence type="ECO:0000259" key="3">
    <source>
        <dbReference type="PROSITE" id="PS50011"/>
    </source>
</evidence>
<keyword evidence="4" id="KW-0418">Kinase</keyword>
<dbReference type="InterPro" id="IPR008271">
    <property type="entry name" value="Ser/Thr_kinase_AS"/>
</dbReference>
<accession>A0A9W9HTZ9</accession>
<sequence>MLSLGKASVAFLSIHALLLQPLLAAPINETDSTLSLDEETNGPRTRSLLSTKDRPKILPPIPEDILTGKKVEFSEEDRRKEQEEMEKLDEQECEDLKDDKTEYIKYQYEYKGQDGHITTRYLVTGGTMGQGGFATVYEAYVEPGGREKDFGAVVKSPDPKKPQHRGMLFVGAGIQRELARKTKLVVREEGFFLEPDTGKAFLVMPVYFEGELTERLLDVYSQGQAAVNKLFLKALEAVKVMHGEDIMHRDLKPSNFLMDGQQVLLTDFDMATHSTGDDSVEFGVGSPPYIAPEIIRRQKYGKKSDVFSMGIMLAWMSFPNLWEDSAWVPFWKDLVEWRGHDSFSTPEDVVEVLDLWFEALYKKHNILHIYHEVRDLLKDVLCGPEDRIDAKEFYSRLKDLVGDARN</sequence>
<dbReference type="SMART" id="SM00220">
    <property type="entry name" value="S_TKc"/>
    <property type="match status" value="1"/>
</dbReference>
<dbReference type="Pfam" id="PF00069">
    <property type="entry name" value="Pkinase"/>
    <property type="match status" value="1"/>
</dbReference>
<evidence type="ECO:0000256" key="1">
    <source>
        <dbReference type="SAM" id="MobiDB-lite"/>
    </source>
</evidence>
<dbReference type="AlphaFoldDB" id="A0A9W9HTZ9"/>
<feature type="compositionally biased region" description="Acidic residues" evidence="1">
    <location>
        <begin position="83"/>
        <end position="92"/>
    </location>
</feature>
<feature type="chain" id="PRO_5040926924" evidence="2">
    <location>
        <begin position="25"/>
        <end position="406"/>
    </location>
</feature>
<feature type="region of interest" description="Disordered" evidence="1">
    <location>
        <begin position="33"/>
        <end position="54"/>
    </location>
</feature>
<feature type="compositionally biased region" description="Basic and acidic residues" evidence="1">
    <location>
        <begin position="72"/>
        <end position="82"/>
    </location>
</feature>
<proteinExistence type="predicted"/>
<evidence type="ECO:0000313" key="4">
    <source>
        <dbReference type="EMBL" id="KAJ5156324.1"/>
    </source>
</evidence>
<gene>
    <name evidence="4" type="ORF">N7492_009127</name>
</gene>
<dbReference type="PANTHER" id="PTHR44167:SF24">
    <property type="entry name" value="SERINE_THREONINE-PROTEIN KINASE CHK2"/>
    <property type="match status" value="1"/>
</dbReference>
<dbReference type="OrthoDB" id="4062651at2759"/>
<dbReference type="SUPFAM" id="SSF56112">
    <property type="entry name" value="Protein kinase-like (PK-like)"/>
    <property type="match status" value="1"/>
</dbReference>
<reference evidence="4" key="2">
    <citation type="journal article" date="2023" name="IMA Fungus">
        <title>Comparative genomic study of the Penicillium genus elucidates a diverse pangenome and 15 lateral gene transfer events.</title>
        <authorList>
            <person name="Petersen C."/>
            <person name="Sorensen T."/>
            <person name="Nielsen M.R."/>
            <person name="Sondergaard T.E."/>
            <person name="Sorensen J.L."/>
            <person name="Fitzpatrick D.A."/>
            <person name="Frisvad J.C."/>
            <person name="Nielsen K.L."/>
        </authorList>
    </citation>
    <scope>NUCLEOTIDE SEQUENCE</scope>
    <source>
        <strain evidence="4">IBT 21917</strain>
    </source>
</reference>
<dbReference type="GO" id="GO:0005524">
    <property type="term" value="F:ATP binding"/>
    <property type="evidence" value="ECO:0007669"/>
    <property type="project" value="InterPro"/>
</dbReference>
<evidence type="ECO:0000313" key="5">
    <source>
        <dbReference type="Proteomes" id="UP001146351"/>
    </source>
</evidence>
<reference evidence="4" key="1">
    <citation type="submission" date="2022-11" db="EMBL/GenBank/DDBJ databases">
        <authorList>
            <person name="Petersen C."/>
        </authorList>
    </citation>
    <scope>NUCLEOTIDE SEQUENCE</scope>
    <source>
        <strain evidence="4">IBT 21917</strain>
    </source>
</reference>
<dbReference type="PROSITE" id="PS50011">
    <property type="entry name" value="PROTEIN_KINASE_DOM"/>
    <property type="match status" value="1"/>
</dbReference>
<dbReference type="PROSITE" id="PS00108">
    <property type="entry name" value="PROTEIN_KINASE_ST"/>
    <property type="match status" value="1"/>
</dbReference>
<dbReference type="GO" id="GO:0004672">
    <property type="term" value="F:protein kinase activity"/>
    <property type="evidence" value="ECO:0007669"/>
    <property type="project" value="InterPro"/>
</dbReference>
<dbReference type="PANTHER" id="PTHR44167">
    <property type="entry name" value="OVARIAN-SPECIFIC SERINE/THREONINE-PROTEIN KINASE LOK-RELATED"/>
    <property type="match status" value="1"/>
</dbReference>
<feature type="signal peptide" evidence="2">
    <location>
        <begin position="1"/>
        <end position="24"/>
    </location>
</feature>
<keyword evidence="5" id="KW-1185">Reference proteome</keyword>
<dbReference type="EMBL" id="JAPQKO010000006">
    <property type="protein sequence ID" value="KAJ5156324.1"/>
    <property type="molecule type" value="Genomic_DNA"/>
</dbReference>
<protein>
    <submittedName>
        <fullName evidence="4">Serine threonine kinase</fullName>
    </submittedName>
</protein>
<keyword evidence="4" id="KW-0808">Transferase</keyword>
<comment type="caution">
    <text evidence="4">The sequence shown here is derived from an EMBL/GenBank/DDBJ whole genome shotgun (WGS) entry which is preliminary data.</text>
</comment>
<dbReference type="Gene3D" id="1.10.510.10">
    <property type="entry name" value="Transferase(Phosphotransferase) domain 1"/>
    <property type="match status" value="1"/>
</dbReference>
<dbReference type="Proteomes" id="UP001146351">
    <property type="component" value="Unassembled WGS sequence"/>
</dbReference>
<evidence type="ECO:0000256" key="2">
    <source>
        <dbReference type="SAM" id="SignalP"/>
    </source>
</evidence>
<dbReference type="InterPro" id="IPR011009">
    <property type="entry name" value="Kinase-like_dom_sf"/>
</dbReference>
<dbReference type="InterPro" id="IPR000719">
    <property type="entry name" value="Prot_kinase_dom"/>
</dbReference>
<feature type="region of interest" description="Disordered" evidence="1">
    <location>
        <begin position="72"/>
        <end position="92"/>
    </location>
</feature>
<organism evidence="4 5">
    <name type="scientific">Penicillium capsulatum</name>
    <dbReference type="NCBI Taxonomy" id="69766"/>
    <lineage>
        <taxon>Eukaryota</taxon>
        <taxon>Fungi</taxon>
        <taxon>Dikarya</taxon>
        <taxon>Ascomycota</taxon>
        <taxon>Pezizomycotina</taxon>
        <taxon>Eurotiomycetes</taxon>
        <taxon>Eurotiomycetidae</taxon>
        <taxon>Eurotiales</taxon>
        <taxon>Aspergillaceae</taxon>
        <taxon>Penicillium</taxon>
    </lineage>
</organism>